<reference evidence="1" key="1">
    <citation type="submission" date="2016-10" db="EMBL/GenBank/DDBJ databases">
        <title>Sequence of Gallionella enrichment culture.</title>
        <authorList>
            <person name="Poehlein A."/>
            <person name="Muehling M."/>
            <person name="Daniel R."/>
        </authorList>
    </citation>
    <scope>NUCLEOTIDE SEQUENCE</scope>
</reference>
<proteinExistence type="predicted"/>
<accession>A0A1J5RF69</accession>
<dbReference type="AlphaFoldDB" id="A0A1J5RF69"/>
<evidence type="ECO:0000313" key="1">
    <source>
        <dbReference type="EMBL" id="OIQ94018.1"/>
    </source>
</evidence>
<dbReference type="PROSITE" id="PS51257">
    <property type="entry name" value="PROKAR_LIPOPROTEIN"/>
    <property type="match status" value="1"/>
</dbReference>
<protein>
    <submittedName>
        <fullName evidence="1">Uncharacterized protein</fullName>
    </submittedName>
</protein>
<organism evidence="1">
    <name type="scientific">mine drainage metagenome</name>
    <dbReference type="NCBI Taxonomy" id="410659"/>
    <lineage>
        <taxon>unclassified sequences</taxon>
        <taxon>metagenomes</taxon>
        <taxon>ecological metagenomes</taxon>
    </lineage>
</organism>
<name>A0A1J5RF69_9ZZZZ</name>
<gene>
    <name evidence="1" type="ORF">GALL_240240</name>
</gene>
<comment type="caution">
    <text evidence="1">The sequence shown here is derived from an EMBL/GenBank/DDBJ whole genome shotgun (WGS) entry which is preliminary data.</text>
</comment>
<sequence>MHTLRMTTRIIAVFAVILIAGCGGGGGGGGSSPTAISGTAATGSPITGGASGSMNGVVTLKDSSNPAKMVTTATDSNGNYAFTQAQIQGFTPPFMLQINYKIGGIGYSLASAVTAADVTSGHATINITPLTDLVIANLGHQITSAIFANSDYSSLLTPIAISAGVSALDTELQPILLQQGVSGTVDLLHQAFTANGAGLDAVLDSLNVTIDPATGSEVLTNTTTGQSVSGTLTNPPTTPLSANSINNVSDLQAITTTFNSLGSLLASNPSATDPALLAYFDQTNFLNDGKKLSPFLQNITTNPQVAGGSITFQNFVLSPVPSWVSTVPNGDAAYKVTFTVLQNLAPNSRSSFIVYKNNQGNWIFSGNQKVAKANIMSTNASITGVLCAGLDIEINDKGGIGLTYAIVNGPQLPSGGLLYVSTGNGSPLQLAAGGPTTYAGTSTPLLQSSGIVTNSCSKAIAGQTFPLNDAQIAALSLPAQYTISLYIGSNPSTDTPVGSYTQTVEVLPLSSTVDSAAYFASNIALTPNPASLVPSGGTLNINWNDPTNPNLYINNLDLYACANVPTGTGSTTQCQNMNDNLAPGSTSATLTVPSFPSGSTLSGGGVQLTYLDALFRQYWTSP</sequence>
<dbReference type="EMBL" id="MLJW01000195">
    <property type="protein sequence ID" value="OIQ94018.1"/>
    <property type="molecule type" value="Genomic_DNA"/>
</dbReference>